<proteinExistence type="predicted"/>
<evidence type="ECO:0000313" key="2">
    <source>
        <dbReference type="Proteomes" id="UP001139981"/>
    </source>
</evidence>
<accession>A0ACC1M9H2</accession>
<reference evidence="1" key="1">
    <citation type="submission" date="2022-07" db="EMBL/GenBank/DDBJ databases">
        <title>Phylogenomic reconstructions and comparative analyses of Kickxellomycotina fungi.</title>
        <authorList>
            <person name="Reynolds N.K."/>
            <person name="Stajich J.E."/>
            <person name="Barry K."/>
            <person name="Grigoriev I.V."/>
            <person name="Crous P."/>
            <person name="Smith M.E."/>
        </authorList>
    </citation>
    <scope>NUCLEOTIDE SEQUENCE</scope>
    <source>
        <strain evidence="1">CBS 190363</strain>
    </source>
</reference>
<dbReference type="Proteomes" id="UP001139981">
    <property type="component" value="Unassembled WGS sequence"/>
</dbReference>
<gene>
    <name evidence="1" type="primary">GLN4</name>
    <name evidence="1" type="ORF">IWW38_000959</name>
</gene>
<comment type="caution">
    <text evidence="1">The sequence shown here is derived from an EMBL/GenBank/DDBJ whole genome shotgun (WGS) entry which is preliminary data.</text>
</comment>
<keyword evidence="1" id="KW-0436">Ligase</keyword>
<dbReference type="EC" id="6.1.1.18" evidence="1"/>
<name>A0ACC1M9H2_9FUNG</name>
<dbReference type="EMBL" id="JANBVB010000025">
    <property type="protein sequence ID" value="KAJ2899495.1"/>
    <property type="molecule type" value="Genomic_DNA"/>
</dbReference>
<evidence type="ECO:0000313" key="1">
    <source>
        <dbReference type="EMBL" id="KAJ2899495.1"/>
    </source>
</evidence>
<keyword evidence="2" id="KW-1185">Reference proteome</keyword>
<organism evidence="1 2">
    <name type="scientific">Coemansia aciculifera</name>
    <dbReference type="NCBI Taxonomy" id="417176"/>
    <lineage>
        <taxon>Eukaryota</taxon>
        <taxon>Fungi</taxon>
        <taxon>Fungi incertae sedis</taxon>
        <taxon>Zoopagomycota</taxon>
        <taxon>Kickxellomycotina</taxon>
        <taxon>Kickxellomycetes</taxon>
        <taxon>Kickxellales</taxon>
        <taxon>Kickxellaceae</taxon>
        <taxon>Coemansia</taxon>
    </lineage>
</organism>
<protein>
    <submittedName>
        <fullName evidence="1">Glutaminyl-tRNA synthetase</fullName>
        <ecNumber evidence="1">6.1.1.18</ecNumber>
    </submittedName>
</protein>
<sequence length="816" mass="90477">MAELITKFEALGLSADKAKEAAANKKIAPTLDSLITATGQTAFTKSIGMLIYALAATVAKEKTPHADYIACAIVASRIATTEQLGAATKFCAKSNPSANEAAFDEACGVGVMVSDEEIAASVQSAIFDSKESLTNERYRGMSKVLGVVKRLPELRWADFGKVKAEFDAQILALLGPKDERDTPAAAKAAAAPKAAAPAAAATASKASEPVKWKPAPLENLFTSGEISRLHKAGENPQIKPELTKQHLAATKGSVITRFPPEPNGLLHIGHAKAINVNFGYAKVHGGTCNLRYDDTNPEAEEQEYVDSILEMVRWLGFEPHNIFYSSDYFHQLYDLAIKLTEKGLAYVCHCTGPEIKAQRGGDERGPRYACKHRDRPVAESLAEFQKMKEGRYASGEAILRMKMDIQSDNNMMWDTVAYRILYASHHRTGTEWCIYPTYDFTHCLCDSFENITHSLCTCEFIMSRESYYWLCDAVEVYKPVQWEYGRLSVTNTVLSKRKLLKLRDKGLVRALDDPRLFTLPALRRRGVPALAINAFVRELGVTTADTTIDVVRLDNHIRDCLGEIAPRIMAVTHPLRVVLTNLPEDHFEQIVLPFKPNDESLGTYTVPFTRVLYIDSSDFREVDSADYFRLAPNKPVGLQGLSRAITCTEVRRNVDGSIAELVCHYDTSSGETKPKPKTFIQWVADCPKLGSPVRLDEVRVYNPLFKHDNPMGVGEGSDAYLSDVDLESLVVVKGAIAEVGLWDWIKKYAATEVGRKELEKHNVETVRFQFKRIGYFALDKDTVMTAADIENGQFGSAKLIMNRIVTLKEDPKKGLA</sequence>